<name>A0ABP8ECQ3_9FLAO</name>
<dbReference type="CDD" id="cd03677">
    <property type="entry name" value="MM_CoA_mutase_beta"/>
    <property type="match status" value="1"/>
</dbReference>
<proteinExistence type="predicted"/>
<dbReference type="SUPFAM" id="SSF51703">
    <property type="entry name" value="Cobalamin (vitamin B12)-dependent enzymes"/>
    <property type="match status" value="1"/>
</dbReference>
<dbReference type="RefSeq" id="WP_139002295.1">
    <property type="nucleotide sequence ID" value="NZ_BAABAV010000002.1"/>
</dbReference>
<dbReference type="EMBL" id="BAABAV010000002">
    <property type="protein sequence ID" value="GAA4269905.1"/>
    <property type="molecule type" value="Genomic_DNA"/>
</dbReference>
<dbReference type="InterPro" id="IPR006099">
    <property type="entry name" value="MeMalonylCoA_mutase_a/b_cat"/>
</dbReference>
<dbReference type="PANTHER" id="PTHR48101">
    <property type="entry name" value="METHYLMALONYL-COA MUTASE, MITOCHONDRIAL-RELATED"/>
    <property type="match status" value="1"/>
</dbReference>
<evidence type="ECO:0000313" key="2">
    <source>
        <dbReference type="EMBL" id="GAA4269905.1"/>
    </source>
</evidence>
<gene>
    <name evidence="2" type="ORF">GCM10022257_20060</name>
</gene>
<dbReference type="Gene3D" id="3.20.20.240">
    <property type="entry name" value="Methylmalonyl-CoA mutase"/>
    <property type="match status" value="1"/>
</dbReference>
<dbReference type="Proteomes" id="UP001500027">
    <property type="component" value="Unassembled WGS sequence"/>
</dbReference>
<evidence type="ECO:0000259" key="1">
    <source>
        <dbReference type="Pfam" id="PF01642"/>
    </source>
</evidence>
<dbReference type="InterPro" id="IPR016176">
    <property type="entry name" value="Cbl-dep_enz_cat"/>
</dbReference>
<accession>A0ABP8ECQ3</accession>
<evidence type="ECO:0000313" key="3">
    <source>
        <dbReference type="Proteomes" id="UP001500027"/>
    </source>
</evidence>
<protein>
    <submittedName>
        <fullName evidence="2">Methylmalonyl-CoA mutase subunit beta</fullName>
    </submittedName>
</protein>
<comment type="caution">
    <text evidence="2">The sequence shown here is derived from an EMBL/GenBank/DDBJ whole genome shotgun (WGS) entry which is preliminary data.</text>
</comment>
<sequence length="458" mass="52567">MSDKLFEDFNSVSSKHWKHKIQYDLKGADYNETLIWNTNEDISVKPFYHSDDINFNEFQTARNEEWKICQSIYVSNSINATLKAINAIERGAECIKFIIPNDTISISELIQNIDFDTLPLCFELHFLSEDFITNLSKSISKSSIFINGISIQIDIIGNLVRTGNWFNNLKDDFTKLNHIVSETKSITIDSSIYQNAGANMVQQLAYSISHANEYFNYFEGNSNNINSIEVNFNVAIGTNYFFEIAKLRALRLLYDVLAAEYKFKVTLKINATPTKRNKTLYDYNTNMLRTTTECMSAVLGGADTITNLAYDAIYHKDNEFGERIARNQLLILKHESYFGKVNNASDGSYYIESLTNQLAEKALELFKNLEANGGFLKQLKTGTIQRKIKEAALKEQEQFNLGQEALIGTNKHPNTNDKMKEELELYPFVKIKPRKTLIEPIIEKRLAETLEQERLNKE</sequence>
<dbReference type="PANTHER" id="PTHR48101:SF1">
    <property type="entry name" value="METHYLMALONYL-COA MUTASE, LARGE SUBUNIT"/>
    <property type="match status" value="1"/>
</dbReference>
<dbReference type="Pfam" id="PF01642">
    <property type="entry name" value="MM_CoA_mutase"/>
    <property type="match status" value="1"/>
</dbReference>
<keyword evidence="3" id="KW-1185">Reference proteome</keyword>
<feature type="domain" description="Methylmalonyl-CoA mutase alpha/beta chain catalytic" evidence="1">
    <location>
        <begin position="150"/>
        <end position="422"/>
    </location>
</feature>
<reference evidence="3" key="1">
    <citation type="journal article" date="2019" name="Int. J. Syst. Evol. Microbiol.">
        <title>The Global Catalogue of Microorganisms (GCM) 10K type strain sequencing project: providing services to taxonomists for standard genome sequencing and annotation.</title>
        <authorList>
            <consortium name="The Broad Institute Genomics Platform"/>
            <consortium name="The Broad Institute Genome Sequencing Center for Infectious Disease"/>
            <person name="Wu L."/>
            <person name="Ma J."/>
        </authorList>
    </citation>
    <scope>NUCLEOTIDE SEQUENCE [LARGE SCALE GENOMIC DNA]</scope>
    <source>
        <strain evidence="3">JCM 17452</strain>
    </source>
</reference>
<organism evidence="2 3">
    <name type="scientific">Hyunsoonleella aestuarii</name>
    <dbReference type="NCBI Taxonomy" id="912802"/>
    <lineage>
        <taxon>Bacteria</taxon>
        <taxon>Pseudomonadati</taxon>
        <taxon>Bacteroidota</taxon>
        <taxon>Flavobacteriia</taxon>
        <taxon>Flavobacteriales</taxon>
        <taxon>Flavobacteriaceae</taxon>
    </lineage>
</organism>